<keyword evidence="1" id="KW-0902">Two-component regulatory system</keyword>
<evidence type="ECO:0000256" key="2">
    <source>
        <dbReference type="PROSITE-ProRule" id="PRU00169"/>
    </source>
</evidence>
<dbReference type="PROSITE" id="PS50110">
    <property type="entry name" value="RESPONSE_REGULATORY"/>
    <property type="match status" value="1"/>
</dbReference>
<dbReference type="SUPFAM" id="SSF52172">
    <property type="entry name" value="CheY-like"/>
    <property type="match status" value="1"/>
</dbReference>
<keyword evidence="2" id="KW-0597">Phosphoprotein</keyword>
<dbReference type="Gene3D" id="1.10.10.10">
    <property type="entry name" value="Winged helix-like DNA-binding domain superfamily/Winged helix DNA-binding domain"/>
    <property type="match status" value="1"/>
</dbReference>
<organism evidence="4 5">
    <name type="scientific">Paenibacillus septentrionalis</name>
    <dbReference type="NCBI Taxonomy" id="429342"/>
    <lineage>
        <taxon>Bacteria</taxon>
        <taxon>Bacillati</taxon>
        <taxon>Bacillota</taxon>
        <taxon>Bacilli</taxon>
        <taxon>Bacillales</taxon>
        <taxon>Paenibacillaceae</taxon>
        <taxon>Paenibacillus</taxon>
    </lineage>
</organism>
<dbReference type="Gene3D" id="3.40.50.2300">
    <property type="match status" value="1"/>
</dbReference>
<feature type="domain" description="Response regulatory" evidence="3">
    <location>
        <begin position="2"/>
        <end position="116"/>
    </location>
</feature>
<dbReference type="EMBL" id="JBHSTE010000007">
    <property type="protein sequence ID" value="MFC6334691.1"/>
    <property type="molecule type" value="Genomic_DNA"/>
</dbReference>
<protein>
    <submittedName>
        <fullName evidence="4">Response regulator</fullName>
    </submittedName>
</protein>
<dbReference type="RefSeq" id="WP_379237475.1">
    <property type="nucleotide sequence ID" value="NZ_JBHSTE010000007.1"/>
</dbReference>
<feature type="modified residue" description="4-aspartylphosphate" evidence="2">
    <location>
        <position position="53"/>
    </location>
</feature>
<evidence type="ECO:0000256" key="1">
    <source>
        <dbReference type="ARBA" id="ARBA00023012"/>
    </source>
</evidence>
<dbReference type="PANTHER" id="PTHR35807">
    <property type="entry name" value="TRANSCRIPTIONAL REGULATOR REDD-RELATED"/>
    <property type="match status" value="1"/>
</dbReference>
<reference evidence="5" key="1">
    <citation type="journal article" date="2019" name="Int. J. Syst. Evol. Microbiol.">
        <title>The Global Catalogue of Microorganisms (GCM) 10K type strain sequencing project: providing services to taxonomists for standard genome sequencing and annotation.</title>
        <authorList>
            <consortium name="The Broad Institute Genomics Platform"/>
            <consortium name="The Broad Institute Genome Sequencing Center for Infectious Disease"/>
            <person name="Wu L."/>
            <person name="Ma J."/>
        </authorList>
    </citation>
    <scope>NUCLEOTIDE SEQUENCE [LARGE SCALE GENOMIC DNA]</scope>
    <source>
        <strain evidence="5">PCU 280</strain>
    </source>
</reference>
<comment type="caution">
    <text evidence="4">The sequence shown here is derived from an EMBL/GenBank/DDBJ whole genome shotgun (WGS) entry which is preliminary data.</text>
</comment>
<proteinExistence type="predicted"/>
<gene>
    <name evidence="4" type="ORF">ACFP56_18830</name>
</gene>
<dbReference type="Proteomes" id="UP001596233">
    <property type="component" value="Unassembled WGS sequence"/>
</dbReference>
<evidence type="ECO:0000313" key="5">
    <source>
        <dbReference type="Proteomes" id="UP001596233"/>
    </source>
</evidence>
<dbReference type="SMART" id="SM00448">
    <property type="entry name" value="REC"/>
    <property type="match status" value="1"/>
</dbReference>
<keyword evidence="5" id="KW-1185">Reference proteome</keyword>
<accession>A0ABW1VBB2</accession>
<sequence>MKAILIDDEQIALDVIHIFLEEIGGVKVIGKYQKVKDALAEAIVLQPDLIFLDIEMPELNGLAAAELFKRSCPVAEIIFITAHANYAIDAYDREALAYLLKPLDKQRLAKTIERASMVLAGRSNSVDASRETQPASELSTVPAAGSLSKRLMLKTLGSLELYTDEGKLLTWRTKKTKELFAYLWHNQGNPVYKYAIMDELWREYSAQQAQRLFHTTLYYLRSMFKSEGVAGLVFYGDDRYWIDLSIMSSDLEQLDSFQYEANQPMSKLEKLLSLYGGDYFEKEHYPWAMASALKIHADYVDRLLTIRASASTEQRTIILYKLIELEPYHEVYYDELIECLVNAGEHNGAKHIHRLKEKMKMEG</sequence>
<name>A0ABW1VBB2_9BACL</name>
<evidence type="ECO:0000259" key="3">
    <source>
        <dbReference type="PROSITE" id="PS50110"/>
    </source>
</evidence>
<evidence type="ECO:0000313" key="4">
    <source>
        <dbReference type="EMBL" id="MFC6334691.1"/>
    </source>
</evidence>
<dbReference type="PANTHER" id="PTHR35807:SF2">
    <property type="entry name" value="TRANSCRIPTIONAL ACTIVATOR DOMAIN"/>
    <property type="match status" value="1"/>
</dbReference>
<dbReference type="InterPro" id="IPR011006">
    <property type="entry name" value="CheY-like_superfamily"/>
</dbReference>
<dbReference type="InterPro" id="IPR051677">
    <property type="entry name" value="AfsR-DnrI-RedD_regulator"/>
</dbReference>
<dbReference type="Pfam" id="PF00072">
    <property type="entry name" value="Response_reg"/>
    <property type="match status" value="1"/>
</dbReference>
<dbReference type="InterPro" id="IPR001789">
    <property type="entry name" value="Sig_transdc_resp-reg_receiver"/>
</dbReference>
<dbReference type="InterPro" id="IPR036388">
    <property type="entry name" value="WH-like_DNA-bd_sf"/>
</dbReference>